<dbReference type="SUPFAM" id="SSF51905">
    <property type="entry name" value="FAD/NAD(P)-binding domain"/>
    <property type="match status" value="1"/>
</dbReference>
<keyword evidence="3" id="KW-0560">Oxidoreductase</keyword>
<gene>
    <name evidence="4" type="ORF">N0V84_010512</name>
</gene>
<dbReference type="InterPro" id="IPR050346">
    <property type="entry name" value="FMO-like"/>
</dbReference>
<evidence type="ECO:0000256" key="3">
    <source>
        <dbReference type="ARBA" id="ARBA00023002"/>
    </source>
</evidence>
<keyword evidence="2" id="KW-0274">FAD</keyword>
<dbReference type="GO" id="GO:0016491">
    <property type="term" value="F:oxidoreductase activity"/>
    <property type="evidence" value="ECO:0007669"/>
    <property type="project" value="UniProtKB-KW"/>
</dbReference>
<reference evidence="4" key="1">
    <citation type="submission" date="2022-10" db="EMBL/GenBank/DDBJ databases">
        <title>Tapping the CABI collections for fungal endophytes: first genome assemblies for Collariella, Neodidymelliopsis, Ascochyta clinopodiicola, Didymella pomorum, Didymosphaeria variabile, Neocosmospora piperis and Neocucurbitaria cava.</title>
        <authorList>
            <person name="Hill R."/>
        </authorList>
    </citation>
    <scope>NUCLEOTIDE SEQUENCE</scope>
    <source>
        <strain evidence="4">IMI 366586</strain>
    </source>
</reference>
<evidence type="ECO:0000313" key="4">
    <source>
        <dbReference type="EMBL" id="KAJ4311307.1"/>
    </source>
</evidence>
<proteinExistence type="predicted"/>
<dbReference type="OrthoDB" id="2915840at2759"/>
<protein>
    <recommendedName>
        <fullName evidence="6">FAD/NAD(P)-binding domain-containing protein</fullName>
    </recommendedName>
</protein>
<dbReference type="Pfam" id="PF13738">
    <property type="entry name" value="Pyr_redox_3"/>
    <property type="match status" value="1"/>
</dbReference>
<dbReference type="EMBL" id="JAPEUR010000337">
    <property type="protein sequence ID" value="KAJ4311307.1"/>
    <property type="molecule type" value="Genomic_DNA"/>
</dbReference>
<accession>A0A9W8TFZ4</accession>
<evidence type="ECO:0000256" key="1">
    <source>
        <dbReference type="ARBA" id="ARBA00022630"/>
    </source>
</evidence>
<evidence type="ECO:0000313" key="5">
    <source>
        <dbReference type="Proteomes" id="UP001140502"/>
    </source>
</evidence>
<dbReference type="InterPro" id="IPR036188">
    <property type="entry name" value="FAD/NAD-bd_sf"/>
</dbReference>
<dbReference type="Proteomes" id="UP001140502">
    <property type="component" value="Unassembled WGS sequence"/>
</dbReference>
<sequence>MESVDLVIIGAGVFGLAMARTYAAANPNAKIVVLESASSLGGTWASHRLYPGLKTNNILGTYEWPDYPMNPMDFEVTPYNHIPGTSLHDYLVRSADHFDIARLIRFNTEVQVIEKGSQDDWVLTVKNDSRPSPEQIKAKKLVLAVGLTGNRNMPDLPGAEAFGNPIFHAKDFLQHESLLKTSKSVVVYGGAKSAYDAVYAYNTAGIHVDWVIRESGRGPCWMVSPFVTPVHAWLEKLVYMRLLTWLVPCLWARDGFEAIRNFIHATFIGQWIVRAFFGVLTKDILGAARFDEHPETAKLKPWSDLFWAGTSVSILNYPTDFYDNVRQGKVHIHHADITHLSPGRVHLSTGDSIEAEALHCSTGWKHEAPVKLSPPSLAVELGLPYTAAVEDAALEKRAEKAELEVVERFPMLKEQPNLHPKRKSKPNINPDATPATTPYRLYNFIVPPKYIAKRNFAVAGCLLSLGQTVSAEIQAIWITALFDGNNLALPNSEEEAETSTDRLVAYQRLRHPAGCGSKHGDMIFENLPYWDTLLQDLDLPHMRKGSWAEEFMTPYSVSDYKGLIQQFLDKRSK</sequence>
<dbReference type="PANTHER" id="PTHR23023">
    <property type="entry name" value="DIMETHYLANILINE MONOOXYGENASE"/>
    <property type="match status" value="1"/>
</dbReference>
<dbReference type="AlphaFoldDB" id="A0A9W8TFZ4"/>
<organism evidence="4 5">
    <name type="scientific">Fusarium piperis</name>
    <dbReference type="NCBI Taxonomy" id="1435070"/>
    <lineage>
        <taxon>Eukaryota</taxon>
        <taxon>Fungi</taxon>
        <taxon>Dikarya</taxon>
        <taxon>Ascomycota</taxon>
        <taxon>Pezizomycotina</taxon>
        <taxon>Sordariomycetes</taxon>
        <taxon>Hypocreomycetidae</taxon>
        <taxon>Hypocreales</taxon>
        <taxon>Nectriaceae</taxon>
        <taxon>Fusarium</taxon>
        <taxon>Fusarium solani species complex</taxon>
    </lineage>
</organism>
<keyword evidence="5" id="KW-1185">Reference proteome</keyword>
<name>A0A9W8TFZ4_9HYPO</name>
<evidence type="ECO:0000256" key="2">
    <source>
        <dbReference type="ARBA" id="ARBA00022827"/>
    </source>
</evidence>
<keyword evidence="1" id="KW-0285">Flavoprotein</keyword>
<comment type="caution">
    <text evidence="4">The sequence shown here is derived from an EMBL/GenBank/DDBJ whole genome shotgun (WGS) entry which is preliminary data.</text>
</comment>
<evidence type="ECO:0008006" key="6">
    <source>
        <dbReference type="Google" id="ProtNLM"/>
    </source>
</evidence>
<dbReference type="Gene3D" id="3.50.50.60">
    <property type="entry name" value="FAD/NAD(P)-binding domain"/>
    <property type="match status" value="1"/>
</dbReference>